<dbReference type="Proteomes" id="UP000176558">
    <property type="component" value="Unassembled WGS sequence"/>
</dbReference>
<evidence type="ECO:0000313" key="3">
    <source>
        <dbReference type="Proteomes" id="UP000176558"/>
    </source>
</evidence>
<proteinExistence type="predicted"/>
<evidence type="ECO:0000259" key="1">
    <source>
        <dbReference type="Pfam" id="PF03161"/>
    </source>
</evidence>
<sequence length="240" mass="28018">MDNIVGRLQSAFPSHQLDVIIGSLLGDVRLECRSKGIRASYTARLRVHHGDKQKEYVWWKYKMLKDLVSKEPREISWLNKKRNLKEVSWYFHTKSLKNFGIIHEIFYKNGVKKFPTEILPIFSDQMLAVWYMDDGSNNGGDITLNTHSFSFEDQKVIADFLKEKYHLHPTIVKDRNQWKIAIGRNDYTRFISIVTPFIPEVMNYKIDNPRIDLSSKIDRVLAEEAGANTSVLEVENLEKV</sequence>
<dbReference type="Pfam" id="PF03161">
    <property type="entry name" value="LAGLIDADG_2"/>
    <property type="match status" value="1"/>
</dbReference>
<accession>A0A1G2URZ4</accession>
<organism evidence="2 3">
    <name type="scientific">Candidatus Zambryskibacteria bacterium RIFCSPLOWO2_12_FULL_39_23</name>
    <dbReference type="NCBI Taxonomy" id="1802776"/>
    <lineage>
        <taxon>Bacteria</taxon>
        <taxon>Candidatus Zambryskiibacteriota</taxon>
    </lineage>
</organism>
<dbReference type="SUPFAM" id="SSF55608">
    <property type="entry name" value="Homing endonucleases"/>
    <property type="match status" value="1"/>
</dbReference>
<evidence type="ECO:0000313" key="2">
    <source>
        <dbReference type="EMBL" id="OHB12163.1"/>
    </source>
</evidence>
<dbReference type="Gene3D" id="3.10.28.10">
    <property type="entry name" value="Homing endonucleases"/>
    <property type="match status" value="2"/>
</dbReference>
<protein>
    <recommendedName>
        <fullName evidence="1">Homing endonuclease LAGLIDADG domain-containing protein</fullName>
    </recommendedName>
</protein>
<dbReference type="EMBL" id="MHWT01000021">
    <property type="protein sequence ID" value="OHB12163.1"/>
    <property type="molecule type" value="Genomic_DNA"/>
</dbReference>
<dbReference type="GO" id="GO:0004519">
    <property type="term" value="F:endonuclease activity"/>
    <property type="evidence" value="ECO:0007669"/>
    <property type="project" value="InterPro"/>
</dbReference>
<comment type="caution">
    <text evidence="2">The sequence shown here is derived from an EMBL/GenBank/DDBJ whole genome shotgun (WGS) entry which is preliminary data.</text>
</comment>
<dbReference type="InterPro" id="IPR004860">
    <property type="entry name" value="LAGLIDADG_dom"/>
</dbReference>
<gene>
    <name evidence="2" type="ORF">A3G99_00825</name>
</gene>
<dbReference type="AlphaFoldDB" id="A0A1G2URZ4"/>
<dbReference type="InterPro" id="IPR027434">
    <property type="entry name" value="Homing_endonucl"/>
</dbReference>
<reference evidence="2 3" key="1">
    <citation type="journal article" date="2016" name="Nat. Commun.">
        <title>Thousands of microbial genomes shed light on interconnected biogeochemical processes in an aquifer system.</title>
        <authorList>
            <person name="Anantharaman K."/>
            <person name="Brown C.T."/>
            <person name="Hug L.A."/>
            <person name="Sharon I."/>
            <person name="Castelle C.J."/>
            <person name="Probst A.J."/>
            <person name="Thomas B.C."/>
            <person name="Singh A."/>
            <person name="Wilkins M.J."/>
            <person name="Karaoz U."/>
            <person name="Brodie E.L."/>
            <person name="Williams K.H."/>
            <person name="Hubbard S.S."/>
            <person name="Banfield J.F."/>
        </authorList>
    </citation>
    <scope>NUCLEOTIDE SEQUENCE [LARGE SCALE GENOMIC DNA]</scope>
</reference>
<feature type="domain" description="Homing endonuclease LAGLIDADG" evidence="1">
    <location>
        <begin position="18"/>
        <end position="190"/>
    </location>
</feature>
<name>A0A1G2URZ4_9BACT</name>